<name>A0A1I1HBD2_9GAMM</name>
<protein>
    <submittedName>
        <fullName evidence="5">SmpA / OmlA family protein</fullName>
    </submittedName>
</protein>
<dbReference type="AlphaFoldDB" id="A0A1I1HBD2"/>
<keyword evidence="1 3" id="KW-0732">Signal</keyword>
<keyword evidence="2" id="KW-0472">Membrane</keyword>
<dbReference type="GO" id="GO:0019867">
    <property type="term" value="C:outer membrane"/>
    <property type="evidence" value="ECO:0007669"/>
    <property type="project" value="InterPro"/>
</dbReference>
<sequence length="114" mass="12997">MHLMKRLAAIALLSLFLTACASVGKPYAEHKVEDIQVGETTRAEIEEMFGAPWRTGLESGKTTWTYGHYRYRLFSDDQTSDLVVRFDENNRVESYTYNRTTADVEQKPRSSSGP</sequence>
<evidence type="ECO:0000313" key="6">
    <source>
        <dbReference type="Proteomes" id="UP000199058"/>
    </source>
</evidence>
<reference evidence="5 6" key="1">
    <citation type="submission" date="2016-10" db="EMBL/GenBank/DDBJ databases">
        <authorList>
            <person name="de Groot N.N."/>
        </authorList>
    </citation>
    <scope>NUCLEOTIDE SEQUENCE [LARGE SCALE GENOMIC DNA]</scope>
    <source>
        <strain evidence="5 6">DSM 18438</strain>
    </source>
</reference>
<evidence type="ECO:0000256" key="3">
    <source>
        <dbReference type="SAM" id="SignalP"/>
    </source>
</evidence>
<accession>A0A1I1HBD2</accession>
<feature type="domain" description="Outer membrane protein assembly factor BamE" evidence="4">
    <location>
        <begin position="29"/>
        <end position="94"/>
    </location>
</feature>
<dbReference type="Gene3D" id="3.30.1450.10">
    <property type="match status" value="1"/>
</dbReference>
<dbReference type="InterPro" id="IPR007450">
    <property type="entry name" value="BamE_dom"/>
</dbReference>
<dbReference type="Pfam" id="PF04355">
    <property type="entry name" value="BamE"/>
    <property type="match status" value="1"/>
</dbReference>
<dbReference type="OrthoDB" id="5405892at2"/>
<dbReference type="EMBL" id="FOLH01000003">
    <property type="protein sequence ID" value="SFC21086.1"/>
    <property type="molecule type" value="Genomic_DNA"/>
</dbReference>
<feature type="chain" id="PRO_5011761408" evidence="3">
    <location>
        <begin position="22"/>
        <end position="114"/>
    </location>
</feature>
<gene>
    <name evidence="5" type="ORF">SAMN05660443_1905</name>
</gene>
<evidence type="ECO:0000256" key="2">
    <source>
        <dbReference type="ARBA" id="ARBA00023136"/>
    </source>
</evidence>
<evidence type="ECO:0000313" key="5">
    <source>
        <dbReference type="EMBL" id="SFC21086.1"/>
    </source>
</evidence>
<dbReference type="PROSITE" id="PS51257">
    <property type="entry name" value="PROKAR_LIPOPROTEIN"/>
    <property type="match status" value="1"/>
</dbReference>
<dbReference type="InterPro" id="IPR037873">
    <property type="entry name" value="BamE-like"/>
</dbReference>
<dbReference type="STRING" id="1122252.SAMN05660443_1905"/>
<organism evidence="5 6">
    <name type="scientific">Marinospirillum celere</name>
    <dbReference type="NCBI Taxonomy" id="1122252"/>
    <lineage>
        <taxon>Bacteria</taxon>
        <taxon>Pseudomonadati</taxon>
        <taxon>Pseudomonadota</taxon>
        <taxon>Gammaproteobacteria</taxon>
        <taxon>Oceanospirillales</taxon>
        <taxon>Oceanospirillaceae</taxon>
        <taxon>Marinospirillum</taxon>
    </lineage>
</organism>
<keyword evidence="6" id="KW-1185">Reference proteome</keyword>
<proteinExistence type="predicted"/>
<evidence type="ECO:0000259" key="4">
    <source>
        <dbReference type="Pfam" id="PF04355"/>
    </source>
</evidence>
<dbReference type="RefSeq" id="WP_091962547.1">
    <property type="nucleotide sequence ID" value="NZ_FOLH01000003.1"/>
</dbReference>
<feature type="signal peptide" evidence="3">
    <location>
        <begin position="1"/>
        <end position="21"/>
    </location>
</feature>
<dbReference type="Proteomes" id="UP000199058">
    <property type="component" value="Unassembled WGS sequence"/>
</dbReference>
<evidence type="ECO:0000256" key="1">
    <source>
        <dbReference type="ARBA" id="ARBA00022729"/>
    </source>
</evidence>